<dbReference type="SUPFAM" id="SSF51197">
    <property type="entry name" value="Clavaminate synthase-like"/>
    <property type="match status" value="1"/>
</dbReference>
<evidence type="ECO:0000256" key="6">
    <source>
        <dbReference type="ARBA" id="ARBA00022666"/>
    </source>
</evidence>
<dbReference type="EC" id="1.13.12.19" evidence="4"/>
<evidence type="ECO:0000256" key="1">
    <source>
        <dbReference type="ARBA" id="ARBA00001954"/>
    </source>
</evidence>
<dbReference type="GO" id="GO:0102276">
    <property type="term" value="F:2-oxoglutarate oxygenase/decarboxylase (ethylene-forming) activity"/>
    <property type="evidence" value="ECO:0007669"/>
    <property type="project" value="UniProtKB-EC"/>
</dbReference>
<comment type="caution">
    <text evidence="13">The sequence shown here is derived from an EMBL/GenBank/DDBJ whole genome shotgun (WGS) entry which is preliminary data.</text>
</comment>
<comment type="similarity">
    <text evidence="11">Belongs to the iron/ascorbate-dependent oxidoreductase family.</text>
</comment>
<keyword evidence="11" id="KW-0479">Metal-binding</keyword>
<dbReference type="GO" id="GO:0046872">
    <property type="term" value="F:metal ion binding"/>
    <property type="evidence" value="ECO:0007669"/>
    <property type="project" value="UniProtKB-KW"/>
</dbReference>
<evidence type="ECO:0000313" key="14">
    <source>
        <dbReference type="Proteomes" id="UP000275232"/>
    </source>
</evidence>
<dbReference type="Pfam" id="PF14226">
    <property type="entry name" value="DIOX_N"/>
    <property type="match status" value="1"/>
</dbReference>
<sequence>MSDIASISLARPLNDIADELGRSFAEYGFAIVRDHAIPQDLIDRAEELARRFFALPEATKRAYRIEGGGGARGYTPFGTEIAKDAKVHDLKEFWHVGRSLPEGHELAGVMAPNVWPDEIPAFRETFSELYGAFEDTGRRILSAIAIHLGLSRDWFDATVKDGNSVMRLLHYPPLPDDAPAGALRAAAHGDINTITLLLGAEEAGLELLDRNGNWLPISPPEGALAVNIGDMLDRLTNSHLRSTTHRVVNPGGERARHARYSMPFFLHFRPDFLIEPLDACVGPGEQAPEPITAHDFLQQRLREIGLA</sequence>
<protein>
    <recommendedName>
        <fullName evidence="5">2-oxoglutarate-dependent ethylene/succinate-forming enzyme</fullName>
        <ecNumber evidence="4">1.13.12.19</ecNumber>
        <ecNumber evidence="3">1.14.20.7</ecNumber>
    </recommendedName>
    <alternativeName>
        <fullName evidence="7">2-oxoglutarate dioxygenase (ethylene-forming)</fullName>
    </alternativeName>
    <alternativeName>
        <fullName evidence="8">2-oxoglutarate/L-arginine monooxygenase/decarboxylase (succinate-forming)</fullName>
    </alternativeName>
</protein>
<evidence type="ECO:0000256" key="8">
    <source>
        <dbReference type="ARBA" id="ARBA00031282"/>
    </source>
</evidence>
<dbReference type="InterPro" id="IPR044861">
    <property type="entry name" value="IPNS-like_FE2OG_OXY"/>
</dbReference>
<dbReference type="InterPro" id="IPR050231">
    <property type="entry name" value="Iron_ascorbate_oxido_reductase"/>
</dbReference>
<dbReference type="Proteomes" id="UP000275232">
    <property type="component" value="Unassembled WGS sequence"/>
</dbReference>
<dbReference type="PROSITE" id="PS51471">
    <property type="entry name" value="FE2OG_OXY"/>
    <property type="match status" value="1"/>
</dbReference>
<proteinExistence type="inferred from homology"/>
<evidence type="ECO:0000256" key="7">
    <source>
        <dbReference type="ARBA" id="ARBA00031011"/>
    </source>
</evidence>
<feature type="domain" description="Fe2OG dioxygenase" evidence="12">
    <location>
        <begin position="161"/>
        <end position="268"/>
    </location>
</feature>
<evidence type="ECO:0000256" key="11">
    <source>
        <dbReference type="RuleBase" id="RU003682"/>
    </source>
</evidence>
<dbReference type="Gene3D" id="2.60.120.330">
    <property type="entry name" value="B-lactam Antibiotic, Isopenicillin N Synthase, Chain"/>
    <property type="match status" value="1"/>
</dbReference>
<comment type="cofactor">
    <cofactor evidence="1">
        <name>Fe(2+)</name>
        <dbReference type="ChEBI" id="CHEBI:29033"/>
    </cofactor>
</comment>
<evidence type="ECO:0000256" key="2">
    <source>
        <dbReference type="ARBA" id="ARBA00004767"/>
    </source>
</evidence>
<evidence type="ECO:0000256" key="4">
    <source>
        <dbReference type="ARBA" id="ARBA00012531"/>
    </source>
</evidence>
<comment type="catalytic activity">
    <reaction evidence="9">
        <text>2-oxoglutarate + O2 + 2 H(+) = ethene + 3 CO2 + H2O</text>
        <dbReference type="Rhea" id="RHEA:31523"/>
        <dbReference type="ChEBI" id="CHEBI:15377"/>
        <dbReference type="ChEBI" id="CHEBI:15378"/>
        <dbReference type="ChEBI" id="CHEBI:15379"/>
        <dbReference type="ChEBI" id="CHEBI:16526"/>
        <dbReference type="ChEBI" id="CHEBI:16810"/>
        <dbReference type="ChEBI" id="CHEBI:18153"/>
        <dbReference type="EC" id="1.13.12.19"/>
    </reaction>
</comment>
<organism evidence="13 14">
    <name type="scientific">Aurantiacibacter spongiae</name>
    <dbReference type="NCBI Taxonomy" id="2488860"/>
    <lineage>
        <taxon>Bacteria</taxon>
        <taxon>Pseudomonadati</taxon>
        <taxon>Pseudomonadota</taxon>
        <taxon>Alphaproteobacteria</taxon>
        <taxon>Sphingomonadales</taxon>
        <taxon>Erythrobacteraceae</taxon>
        <taxon>Aurantiacibacter</taxon>
    </lineage>
</organism>
<keyword evidence="14" id="KW-1185">Reference proteome</keyword>
<evidence type="ECO:0000313" key="13">
    <source>
        <dbReference type="EMBL" id="RPF71944.1"/>
    </source>
</evidence>
<dbReference type="Pfam" id="PF03171">
    <property type="entry name" value="2OG-FeII_Oxy"/>
    <property type="match status" value="1"/>
</dbReference>
<comment type="catalytic activity">
    <reaction evidence="10">
        <text>L-arginine + 2-oxoglutarate + O2 = guanidine + L-glutamate 5-semialdehyde + succinate + CO2</text>
        <dbReference type="Rhea" id="RHEA:31535"/>
        <dbReference type="ChEBI" id="CHEBI:15379"/>
        <dbReference type="ChEBI" id="CHEBI:16526"/>
        <dbReference type="ChEBI" id="CHEBI:16810"/>
        <dbReference type="ChEBI" id="CHEBI:30031"/>
        <dbReference type="ChEBI" id="CHEBI:30087"/>
        <dbReference type="ChEBI" id="CHEBI:32682"/>
        <dbReference type="ChEBI" id="CHEBI:58066"/>
        <dbReference type="EC" id="1.14.20.7"/>
    </reaction>
</comment>
<gene>
    <name evidence="13" type="ORF">EG799_10190</name>
</gene>
<dbReference type="OrthoDB" id="21825at2"/>
<comment type="pathway">
    <text evidence="2">Alkene biosynthesis; ethylene biosynthesis via 2-oxoglutarate.</text>
</comment>
<dbReference type="RefSeq" id="WP_123880870.1">
    <property type="nucleotide sequence ID" value="NZ_RPFZ01000001.1"/>
</dbReference>
<keyword evidence="6" id="KW-0266">Ethylene biosynthesis</keyword>
<evidence type="ECO:0000256" key="3">
    <source>
        <dbReference type="ARBA" id="ARBA00012293"/>
    </source>
</evidence>
<dbReference type="PANTHER" id="PTHR47990">
    <property type="entry name" value="2-OXOGLUTARATE (2OG) AND FE(II)-DEPENDENT OXYGENASE SUPERFAMILY PROTEIN-RELATED"/>
    <property type="match status" value="1"/>
</dbReference>
<name>A0A3N5CS49_9SPHN</name>
<evidence type="ECO:0000256" key="9">
    <source>
        <dbReference type="ARBA" id="ARBA00047725"/>
    </source>
</evidence>
<dbReference type="InterPro" id="IPR005123">
    <property type="entry name" value="Oxoglu/Fe-dep_dioxygenase_dom"/>
</dbReference>
<dbReference type="GO" id="GO:0009693">
    <property type="term" value="P:ethylene biosynthetic process"/>
    <property type="evidence" value="ECO:0007669"/>
    <property type="project" value="UniProtKB-KW"/>
</dbReference>
<evidence type="ECO:0000256" key="10">
    <source>
        <dbReference type="ARBA" id="ARBA00049359"/>
    </source>
</evidence>
<dbReference type="AlphaFoldDB" id="A0A3N5CS49"/>
<dbReference type="EMBL" id="RPFZ01000001">
    <property type="protein sequence ID" value="RPF71944.1"/>
    <property type="molecule type" value="Genomic_DNA"/>
</dbReference>
<evidence type="ECO:0000256" key="5">
    <source>
        <dbReference type="ARBA" id="ARBA00019045"/>
    </source>
</evidence>
<keyword evidence="11" id="KW-0408">Iron</keyword>
<dbReference type="EC" id="1.14.20.7" evidence="3"/>
<reference evidence="13 14" key="1">
    <citation type="submission" date="2018-11" db="EMBL/GenBank/DDBJ databases">
        <title>Erythrobacter spongiae sp. nov., isolated from a marine sponge.</title>
        <authorList>
            <person name="Zhuang L."/>
            <person name="Luo L."/>
        </authorList>
    </citation>
    <scope>NUCLEOTIDE SEQUENCE [LARGE SCALE GENOMIC DNA]</scope>
    <source>
        <strain evidence="13 14">HN-E23</strain>
    </source>
</reference>
<dbReference type="InterPro" id="IPR027443">
    <property type="entry name" value="IPNS-like_sf"/>
</dbReference>
<dbReference type="InterPro" id="IPR026992">
    <property type="entry name" value="DIOX_N"/>
</dbReference>
<accession>A0A3N5CS49</accession>
<keyword evidence="11" id="KW-0560">Oxidoreductase</keyword>
<evidence type="ECO:0000259" key="12">
    <source>
        <dbReference type="PROSITE" id="PS51471"/>
    </source>
</evidence>